<sequence>MQTDAMPASGGRLIQHPSGKYARRLRAVSNLPTSRRRWRRFSYTEEAYAMRQPSSRRSTKSKHSTCQAMPCTDLQWTFVEPTPSPMMTREQAEALNAAELARAQRPPRRVRPTQQCTMGYGYYPDSQQPVPALRLRGRWLEQLGFAIGCKLRITVRDRELVITLVSEECIPLKEP</sequence>
<keyword evidence="3" id="KW-1185">Reference proteome</keyword>
<organism evidence="2 3">
    <name type="scientific">Xanthomonas albilineans (strain GPE PC73 / CFBP 7063)</name>
    <dbReference type="NCBI Taxonomy" id="380358"/>
    <lineage>
        <taxon>Bacteria</taxon>
        <taxon>Pseudomonadati</taxon>
        <taxon>Pseudomonadota</taxon>
        <taxon>Gammaproteobacteria</taxon>
        <taxon>Lysobacterales</taxon>
        <taxon>Lysobacteraceae</taxon>
        <taxon>Xanthomonas</taxon>
    </lineage>
</organism>
<dbReference type="InterPro" id="IPR014944">
    <property type="entry name" value="Toxin_SymE-like"/>
</dbReference>
<dbReference type="GO" id="GO:0005737">
    <property type="term" value="C:cytoplasm"/>
    <property type="evidence" value="ECO:0007669"/>
    <property type="project" value="InterPro"/>
</dbReference>
<evidence type="ECO:0000259" key="1">
    <source>
        <dbReference type="Pfam" id="PF08845"/>
    </source>
</evidence>
<dbReference type="GO" id="GO:0016788">
    <property type="term" value="F:hydrolase activity, acting on ester bonds"/>
    <property type="evidence" value="ECO:0007669"/>
    <property type="project" value="InterPro"/>
</dbReference>
<protein>
    <recommendedName>
        <fullName evidence="1">Toxin SymE-like domain-containing protein</fullName>
    </recommendedName>
</protein>
<dbReference type="EMBL" id="FP565176">
    <property type="protein sequence ID" value="CBA16757.1"/>
    <property type="molecule type" value="Genomic_DNA"/>
</dbReference>
<dbReference type="STRING" id="380358.XALC_2276"/>
<dbReference type="AlphaFoldDB" id="D2UF11"/>
<reference evidence="2 3" key="1">
    <citation type="journal article" date="2009" name="BMC Genomics">
        <title>The complete genome sequence of Xanthomonas albilineans provides new insights into the reductive genome evolution of the xylem-limited Xanthomonadaceae.</title>
        <authorList>
            <person name="Pieretti I."/>
            <person name="Royer M."/>
            <person name="Barbe V."/>
            <person name="Carrere S."/>
            <person name="Koebnik R."/>
            <person name="Cociancich S."/>
            <person name="Couloux A."/>
            <person name="Darrasse A."/>
            <person name="Gouzy J."/>
            <person name="Jacques M.A."/>
            <person name="Lauber E."/>
            <person name="Manceau C."/>
            <person name="Mangenot S."/>
            <person name="Poussier S."/>
            <person name="Segurens B."/>
            <person name="Szurek B."/>
            <person name="Verdier V."/>
            <person name="Arlat M."/>
            <person name="Rott P."/>
        </authorList>
    </citation>
    <scope>NUCLEOTIDE SEQUENCE [LARGE SCALE GENOMIC DNA]</scope>
    <source>
        <strain evidence="3">GPE PC73 / CFBP 7063</strain>
    </source>
</reference>
<name>D2UF11_XANAP</name>
<proteinExistence type="predicted"/>
<dbReference type="GO" id="GO:0003723">
    <property type="term" value="F:RNA binding"/>
    <property type="evidence" value="ECO:0007669"/>
    <property type="project" value="InterPro"/>
</dbReference>
<dbReference type="eggNOG" id="COG3677">
    <property type="taxonomic scope" value="Bacteria"/>
</dbReference>
<accession>D2UF11</accession>
<evidence type="ECO:0000313" key="2">
    <source>
        <dbReference type="EMBL" id="CBA16757.1"/>
    </source>
</evidence>
<evidence type="ECO:0000313" key="3">
    <source>
        <dbReference type="Proteomes" id="UP000001890"/>
    </source>
</evidence>
<dbReference type="Pfam" id="PF08845">
    <property type="entry name" value="SymE_toxin"/>
    <property type="match status" value="1"/>
</dbReference>
<dbReference type="GO" id="GO:0016070">
    <property type="term" value="P:RNA metabolic process"/>
    <property type="evidence" value="ECO:0007669"/>
    <property type="project" value="InterPro"/>
</dbReference>
<dbReference type="Proteomes" id="UP000001890">
    <property type="component" value="Chromosome"/>
</dbReference>
<feature type="domain" description="Toxin SymE-like" evidence="1">
    <location>
        <begin position="114"/>
        <end position="163"/>
    </location>
</feature>
<dbReference type="KEGG" id="xal:XALC_2276"/>
<gene>
    <name evidence="2" type="ordered locus">XALc_2276</name>
</gene>